<evidence type="ECO:0000313" key="2">
    <source>
        <dbReference type="EMBL" id="OCL01322.1"/>
    </source>
</evidence>
<gene>
    <name evidence="2" type="ORF">AOQ84DRAFT_15579</name>
</gene>
<keyword evidence="3" id="KW-1185">Reference proteome</keyword>
<reference evidence="2 3" key="1">
    <citation type="journal article" date="2016" name="Nat. Commun.">
        <title>Ectomycorrhizal ecology is imprinted in the genome of the dominant symbiotic fungus Cenococcum geophilum.</title>
        <authorList>
            <consortium name="DOE Joint Genome Institute"/>
            <person name="Peter M."/>
            <person name="Kohler A."/>
            <person name="Ohm R.A."/>
            <person name="Kuo A."/>
            <person name="Krutzmann J."/>
            <person name="Morin E."/>
            <person name="Arend M."/>
            <person name="Barry K.W."/>
            <person name="Binder M."/>
            <person name="Choi C."/>
            <person name="Clum A."/>
            <person name="Copeland A."/>
            <person name="Grisel N."/>
            <person name="Haridas S."/>
            <person name="Kipfer T."/>
            <person name="LaButti K."/>
            <person name="Lindquist E."/>
            <person name="Lipzen A."/>
            <person name="Maire R."/>
            <person name="Meier B."/>
            <person name="Mihaltcheva S."/>
            <person name="Molinier V."/>
            <person name="Murat C."/>
            <person name="Poggeler S."/>
            <person name="Quandt C.A."/>
            <person name="Sperisen C."/>
            <person name="Tritt A."/>
            <person name="Tisserant E."/>
            <person name="Crous P.W."/>
            <person name="Henrissat B."/>
            <person name="Nehls U."/>
            <person name="Egli S."/>
            <person name="Spatafora J.W."/>
            <person name="Grigoriev I.V."/>
            <person name="Martin F.M."/>
        </authorList>
    </citation>
    <scope>NUCLEOTIDE SEQUENCE [LARGE SCALE GENOMIC DNA]</scope>
    <source>
        <strain evidence="2 3">CBS 207.34</strain>
    </source>
</reference>
<evidence type="ECO:0000256" key="1">
    <source>
        <dbReference type="SAM" id="MobiDB-lite"/>
    </source>
</evidence>
<feature type="region of interest" description="Disordered" evidence="1">
    <location>
        <begin position="24"/>
        <end position="59"/>
    </location>
</feature>
<dbReference type="Proteomes" id="UP000250140">
    <property type="component" value="Unassembled WGS sequence"/>
</dbReference>
<dbReference type="AlphaFoldDB" id="A0A8E2JLB5"/>
<evidence type="ECO:0000313" key="3">
    <source>
        <dbReference type="Proteomes" id="UP000250140"/>
    </source>
</evidence>
<feature type="compositionally biased region" description="Basic and acidic residues" evidence="1">
    <location>
        <begin position="31"/>
        <end position="45"/>
    </location>
</feature>
<organism evidence="2 3">
    <name type="scientific">Glonium stellatum</name>
    <dbReference type="NCBI Taxonomy" id="574774"/>
    <lineage>
        <taxon>Eukaryota</taxon>
        <taxon>Fungi</taxon>
        <taxon>Dikarya</taxon>
        <taxon>Ascomycota</taxon>
        <taxon>Pezizomycotina</taxon>
        <taxon>Dothideomycetes</taxon>
        <taxon>Pleosporomycetidae</taxon>
        <taxon>Gloniales</taxon>
        <taxon>Gloniaceae</taxon>
        <taxon>Glonium</taxon>
    </lineage>
</organism>
<dbReference type="EMBL" id="KV751152">
    <property type="protein sequence ID" value="OCL01322.1"/>
    <property type="molecule type" value="Genomic_DNA"/>
</dbReference>
<protein>
    <submittedName>
        <fullName evidence="2">Uncharacterized protein</fullName>
    </submittedName>
</protein>
<name>A0A8E2JLB5_9PEZI</name>
<accession>A0A8E2JLB5</accession>
<dbReference type="OrthoDB" id="10254945at2759"/>
<proteinExistence type="predicted"/>
<sequence>MDPFRYRKAYEALTYHCNQVESLLSQPNSVESERDRSDTETATEHEDSDGMEWTPTATPIIPVKCEPPSVIPDEARHLLPSRTGNSHTVDRSNETSAIVSQLQGGVLVDKSIEKLVQVLPHVLNYDGPKIFTPSTIEVPKDFGMQMSISINHHLALVADRKILEKYRRLLGHRRTASKRKHIKLGFNPVQLIKKQAVILPDDIQIQASTLTNDIHPIFRAENFHGCPDDVYEQFKPALRLATLLILHRATSGFWHTLLFGKRELCRKTTEQYGQECWRIRDDVPWSAEQAACMEQFLNSQVDTVHFLFHKQPLPPAPHYASMGLVTDYKNGLRRQMDGKCHKSKICLHTDFYTTAKRLSILQYPDPAMVLRFNLFLAICLAHEMAHFIEVSGPHNERPLGRPEVFFHDNLWTESGIAFELKVFGGRVHPISLRIDCGLGLAILNYPLKEIYEREDNILYTVPMDYVARIQQQKTWDQDYSKTDPTVFHIPRNGTRSTELNGTNLMIWEDEKDADISDKIDGKDTTFHRMDDGQIVRNPNSNNRRPVKIPEVRRWGPYNRPRSQNLGTGTSVSPKSSDSEKDEAEGAEITDREEVVDEDVMA</sequence>
<feature type="compositionally biased region" description="Basic and acidic residues" evidence="1">
    <location>
        <begin position="523"/>
        <end position="533"/>
    </location>
</feature>
<feature type="region of interest" description="Disordered" evidence="1">
    <location>
        <begin position="523"/>
        <end position="601"/>
    </location>
</feature>
<feature type="compositionally biased region" description="Polar residues" evidence="1">
    <location>
        <begin position="560"/>
        <end position="575"/>
    </location>
</feature>